<evidence type="ECO:0000313" key="3">
    <source>
        <dbReference type="Proteomes" id="UP000276542"/>
    </source>
</evidence>
<dbReference type="Proteomes" id="UP000276542">
    <property type="component" value="Unassembled WGS sequence"/>
</dbReference>
<dbReference type="RefSeq" id="WP_120059836.1">
    <property type="nucleotide sequence ID" value="NZ_QYRP01000002.1"/>
</dbReference>
<dbReference type="AlphaFoldDB" id="A0A3A5HD88"/>
<reference evidence="3" key="1">
    <citation type="submission" date="2018-09" db="EMBL/GenBank/DDBJ databases">
        <authorList>
            <person name="Zhu H."/>
        </authorList>
    </citation>
    <scope>NUCLEOTIDE SEQUENCE [LARGE SCALE GENOMIC DNA]</scope>
    <source>
        <strain evidence="3">K1W22B-1</strain>
    </source>
</reference>
<dbReference type="SUPFAM" id="SSF56112">
    <property type="entry name" value="Protein kinase-like (PK-like)"/>
    <property type="match status" value="1"/>
</dbReference>
<sequence length="410" mass="46533">MRFIFNPPADGAADLLDLPWETPLAEWTDERLIEIPTAGIHRHVVRFVEASQGTFVLKELPEDLVRREHRLLRELADVSIPAVEVVGACLDREGQDSILITRYLAYSATYRRLLSTIQAGPQFDALIGGMVELLVRLHLAGYLWGDCSLSNTLFKLDAGDLEAYLVDAETMEHHADLSDGQRHLDLDFAYERIGGELMDLEAGGLLDEDIDPIETAESVLERYHSLWGEVNREDVIAKDEQRYLIGERIRRIEELGFDVDEVELLPAEDGSKVRLRTRVADPGRWRRLLMRRTGLDVQDRQARRLLSDIASFRGWLEQESGRSVSEQAAASRWLIECYDPVVSAIPGELRGKRDEPEVFHEVLEHRWRLSERAGRDVGTSEAARSYFYEVLPELPTGTIPRVTAPLLGDD</sequence>
<proteinExistence type="predicted"/>
<dbReference type="EMBL" id="QYRP01000002">
    <property type="protein sequence ID" value="RJS45937.1"/>
    <property type="molecule type" value="Genomic_DNA"/>
</dbReference>
<dbReference type="Pfam" id="PF06293">
    <property type="entry name" value="Kdo"/>
    <property type="match status" value="1"/>
</dbReference>
<keyword evidence="3" id="KW-1185">Reference proteome</keyword>
<dbReference type="InterPro" id="IPR011009">
    <property type="entry name" value="Kinase-like_dom_sf"/>
</dbReference>
<dbReference type="OrthoDB" id="1550523at2"/>
<evidence type="ECO:0000313" key="2">
    <source>
        <dbReference type="EMBL" id="RJS45937.1"/>
    </source>
</evidence>
<comment type="caution">
    <text evidence="2">The sequence shown here is derived from an EMBL/GenBank/DDBJ whole genome shotgun (WGS) entry which is preliminary data.</text>
</comment>
<name>A0A3A5HD88_9ACTN</name>
<dbReference type="Pfam" id="PF13224">
    <property type="entry name" value="DUF4032"/>
    <property type="match status" value="1"/>
</dbReference>
<protein>
    <submittedName>
        <fullName evidence="2">DUF4032 domain-containing protein</fullName>
    </submittedName>
</protein>
<feature type="domain" description="DUF4032" evidence="1">
    <location>
        <begin position="225"/>
        <end position="391"/>
    </location>
</feature>
<organism evidence="2 3">
    <name type="scientific">Nocardioides cavernaquae</name>
    <dbReference type="NCBI Taxonomy" id="2321396"/>
    <lineage>
        <taxon>Bacteria</taxon>
        <taxon>Bacillati</taxon>
        <taxon>Actinomycetota</taxon>
        <taxon>Actinomycetes</taxon>
        <taxon>Propionibacteriales</taxon>
        <taxon>Nocardioidaceae</taxon>
        <taxon>Nocardioides</taxon>
    </lineage>
</organism>
<dbReference type="InterPro" id="IPR025111">
    <property type="entry name" value="DUF4032"/>
</dbReference>
<evidence type="ECO:0000259" key="1">
    <source>
        <dbReference type="Pfam" id="PF13224"/>
    </source>
</evidence>
<gene>
    <name evidence="2" type="ORF">D4739_06655</name>
</gene>
<accession>A0A3A5HD88</accession>